<reference evidence="1 2" key="1">
    <citation type="submission" date="2016-10" db="EMBL/GenBank/DDBJ databases">
        <authorList>
            <person name="Varghese N."/>
            <person name="Submissions S."/>
        </authorList>
    </citation>
    <scope>NUCLEOTIDE SEQUENCE [LARGE SCALE GENOMIC DNA]</scope>
    <source>
        <strain evidence="1 2">ATCC 19403</strain>
    </source>
</reference>
<name>A0ABY1C281_9FIRM</name>
<dbReference type="EMBL" id="LT630003">
    <property type="protein sequence ID" value="SET55957.1"/>
    <property type="molecule type" value="Genomic_DNA"/>
</dbReference>
<evidence type="ECO:0000313" key="1">
    <source>
        <dbReference type="EMBL" id="SET55957.1"/>
    </source>
</evidence>
<keyword evidence="2" id="KW-1185">Reference proteome</keyword>
<dbReference type="Proteomes" id="UP000198970">
    <property type="component" value="Chromosome I"/>
</dbReference>
<protein>
    <submittedName>
        <fullName evidence="1">Uncharacterized protein</fullName>
    </submittedName>
</protein>
<accession>A0ABY1C281</accession>
<dbReference type="RefSeq" id="WP_054789641.1">
    <property type="nucleotide sequence ID" value="NZ_LT630003.1"/>
</dbReference>
<organism evidence="1 2">
    <name type="scientific">Lacrimispora sphenoides JCM 1415</name>
    <dbReference type="NCBI Taxonomy" id="1297793"/>
    <lineage>
        <taxon>Bacteria</taxon>
        <taxon>Bacillati</taxon>
        <taxon>Bacillota</taxon>
        <taxon>Clostridia</taxon>
        <taxon>Lachnospirales</taxon>
        <taxon>Lachnospiraceae</taxon>
        <taxon>Lacrimispora</taxon>
    </lineage>
</organism>
<proteinExistence type="predicted"/>
<evidence type="ECO:0000313" key="2">
    <source>
        <dbReference type="Proteomes" id="UP000198970"/>
    </source>
</evidence>
<sequence>MGNIPVFRNHGYNEIQSQIMRQTSMQEAEDRLWFQNESARIELQKQAELSTIKVYESEHKAKVCADIATRREFLCTKILVGKDGTVSLNKELFGADAKGKLPIKILQAKKLMAMGSRHGSGILIIQVESNIGLECDLIFSPDHLDNRFINRQFDKRGISFGFGLKKELEVRRELILHLLREAEVIEIPVKHGWYQEQGVWQYAFPESTTWKEVLAWM</sequence>
<gene>
    <name evidence="1" type="ORF">SAMN02745906_0358</name>
</gene>